<gene>
    <name evidence="1" type="ORF">LCOR_05877.1</name>
</gene>
<dbReference type="GO" id="GO:0005741">
    <property type="term" value="C:mitochondrial outer membrane"/>
    <property type="evidence" value="ECO:0007669"/>
    <property type="project" value="TreeGrafter"/>
</dbReference>
<dbReference type="OrthoDB" id="5555533at2759"/>
<proteinExistence type="predicted"/>
<evidence type="ECO:0000313" key="2">
    <source>
        <dbReference type="Proteomes" id="UP000027586"/>
    </source>
</evidence>
<evidence type="ECO:0000313" key="1">
    <source>
        <dbReference type="EMBL" id="CDH54653.1"/>
    </source>
</evidence>
<dbReference type="GO" id="GO:0070096">
    <property type="term" value="P:mitochondrial outer membrane translocase complex assembly"/>
    <property type="evidence" value="ECO:0007669"/>
    <property type="project" value="InterPro"/>
</dbReference>
<dbReference type="Proteomes" id="UP000027586">
    <property type="component" value="Unassembled WGS sequence"/>
</dbReference>
<comment type="caution">
    <text evidence="1">The sequence shown here is derived from an EMBL/GenBank/DDBJ whole genome shotgun (WGS) entry which is preliminary data.</text>
</comment>
<dbReference type="PANTHER" id="PTHR28230:SF1">
    <property type="entry name" value="MITOCHONDRIAL IMPORT PROTEIN 2"/>
    <property type="match status" value="1"/>
</dbReference>
<reference evidence="1" key="1">
    <citation type="submission" date="2013-08" db="EMBL/GenBank/DDBJ databases">
        <title>Gene expansion shapes genome architecture in the human pathogen Lichtheimia corymbifera: an evolutionary genomics analysis in the ancient terrestrial Mucorales (Mucoromycotina).</title>
        <authorList>
            <person name="Schwartze V.U."/>
            <person name="Winter S."/>
            <person name="Shelest E."/>
            <person name="Marcet-Houben M."/>
            <person name="Horn F."/>
            <person name="Wehner S."/>
            <person name="Hoffmann K."/>
            <person name="Riege K."/>
            <person name="Sammeth M."/>
            <person name="Nowrousian M."/>
            <person name="Valiante V."/>
            <person name="Linde J."/>
            <person name="Jacobsen I.D."/>
            <person name="Marz M."/>
            <person name="Brakhage A.A."/>
            <person name="Gabaldon T."/>
            <person name="Bocker S."/>
            <person name="Voigt K."/>
        </authorList>
    </citation>
    <scope>NUCLEOTIDE SEQUENCE [LARGE SCALE GENOMIC DNA]</scope>
    <source>
        <strain evidence="1">FSU 9682</strain>
    </source>
</reference>
<accession>A0A068RWX7</accession>
<keyword evidence="2" id="KW-1185">Reference proteome</keyword>
<dbReference type="EMBL" id="CBTN010000024">
    <property type="protein sequence ID" value="CDH54653.1"/>
    <property type="molecule type" value="Genomic_DNA"/>
</dbReference>
<dbReference type="PANTHER" id="PTHR28230">
    <property type="entry name" value="CHROMOSOME 1, WHOLE GENOME SHOTGUN SEQUENCE"/>
    <property type="match status" value="1"/>
</dbReference>
<dbReference type="AlphaFoldDB" id="A0A068RWX7"/>
<protein>
    <submittedName>
        <fullName evidence="1">Uncharacterized protein</fullName>
    </submittedName>
</protein>
<sequence length="101" mass="11581">MAASTRPDYEDDISIDDDIDTDGGYVSEGDSYYSYDAEAEWEESKAQINALFSLVIFPFVGRWLGKKFSFWLWSRYAPNATLPSSSLLSMQWLNNLKQIAY</sequence>
<organism evidence="1 2">
    <name type="scientific">Lichtheimia corymbifera JMRC:FSU:9682</name>
    <dbReference type="NCBI Taxonomy" id="1263082"/>
    <lineage>
        <taxon>Eukaryota</taxon>
        <taxon>Fungi</taxon>
        <taxon>Fungi incertae sedis</taxon>
        <taxon>Mucoromycota</taxon>
        <taxon>Mucoromycotina</taxon>
        <taxon>Mucoromycetes</taxon>
        <taxon>Mucorales</taxon>
        <taxon>Lichtheimiaceae</taxon>
        <taxon>Lichtheimia</taxon>
    </lineage>
</organism>
<name>A0A068RWX7_9FUNG</name>
<dbReference type="Pfam" id="PF19117">
    <property type="entry name" value="Mim2"/>
    <property type="match status" value="1"/>
</dbReference>
<dbReference type="VEuPathDB" id="FungiDB:LCOR_05877.1"/>
<dbReference type="InterPro" id="IPR037652">
    <property type="entry name" value="Mim2"/>
</dbReference>
<dbReference type="GO" id="GO:0045040">
    <property type="term" value="P:protein insertion into mitochondrial outer membrane"/>
    <property type="evidence" value="ECO:0007669"/>
    <property type="project" value="InterPro"/>
</dbReference>